<evidence type="ECO:0000313" key="3">
    <source>
        <dbReference type="Proteomes" id="UP001218218"/>
    </source>
</evidence>
<keyword evidence="3" id="KW-1185">Reference proteome</keyword>
<accession>A0AAD7AQT6</accession>
<feature type="region of interest" description="Disordered" evidence="1">
    <location>
        <begin position="54"/>
        <end position="150"/>
    </location>
</feature>
<proteinExistence type="predicted"/>
<dbReference type="AlphaFoldDB" id="A0AAD7AQT6"/>
<feature type="region of interest" description="Disordered" evidence="1">
    <location>
        <begin position="1"/>
        <end position="20"/>
    </location>
</feature>
<comment type="caution">
    <text evidence="2">The sequence shown here is derived from an EMBL/GenBank/DDBJ whole genome shotgun (WGS) entry which is preliminary data.</text>
</comment>
<protein>
    <submittedName>
        <fullName evidence="2">Uncharacterized protein</fullName>
    </submittedName>
</protein>
<gene>
    <name evidence="2" type="ORF">DFH08DRAFT_833778</name>
</gene>
<dbReference type="Proteomes" id="UP001218218">
    <property type="component" value="Unassembled WGS sequence"/>
</dbReference>
<feature type="compositionally biased region" description="Low complexity" evidence="1">
    <location>
        <begin position="83"/>
        <end position="99"/>
    </location>
</feature>
<dbReference type="EMBL" id="JARIHO010000002">
    <property type="protein sequence ID" value="KAJ7366241.1"/>
    <property type="molecule type" value="Genomic_DNA"/>
</dbReference>
<evidence type="ECO:0000313" key="2">
    <source>
        <dbReference type="EMBL" id="KAJ7366241.1"/>
    </source>
</evidence>
<reference evidence="2" key="1">
    <citation type="submission" date="2023-03" db="EMBL/GenBank/DDBJ databases">
        <title>Massive genome expansion in bonnet fungi (Mycena s.s.) driven by repeated elements and novel gene families across ecological guilds.</title>
        <authorList>
            <consortium name="Lawrence Berkeley National Laboratory"/>
            <person name="Harder C.B."/>
            <person name="Miyauchi S."/>
            <person name="Viragh M."/>
            <person name="Kuo A."/>
            <person name="Thoen E."/>
            <person name="Andreopoulos B."/>
            <person name="Lu D."/>
            <person name="Skrede I."/>
            <person name="Drula E."/>
            <person name="Henrissat B."/>
            <person name="Morin E."/>
            <person name="Kohler A."/>
            <person name="Barry K."/>
            <person name="LaButti K."/>
            <person name="Morin E."/>
            <person name="Salamov A."/>
            <person name="Lipzen A."/>
            <person name="Mereny Z."/>
            <person name="Hegedus B."/>
            <person name="Baldrian P."/>
            <person name="Stursova M."/>
            <person name="Weitz H."/>
            <person name="Taylor A."/>
            <person name="Grigoriev I.V."/>
            <person name="Nagy L.G."/>
            <person name="Martin F."/>
            <person name="Kauserud H."/>
        </authorList>
    </citation>
    <scope>NUCLEOTIDE SEQUENCE</scope>
    <source>
        <strain evidence="2">CBHHK002</strain>
    </source>
</reference>
<evidence type="ECO:0000256" key="1">
    <source>
        <dbReference type="SAM" id="MobiDB-lite"/>
    </source>
</evidence>
<sequence>MTSIHPSLSSSRSGSSASVHSIANTVLSTAPLTAAYRPPPKDYAAAFANLQAHYGMSGDFPGRVAQGGPPKKKQRKPPPPSRPSTSSGQPKSSKSTGPSLDAHDNPLTTPAPGRVDGGGDSSSSKPDAATGDEPAPGEGAPREGKEKLFGVAKLRKVLRLRPQRNK</sequence>
<name>A0AAD7AQT6_9AGAR</name>
<organism evidence="2 3">
    <name type="scientific">Mycena albidolilacea</name>
    <dbReference type="NCBI Taxonomy" id="1033008"/>
    <lineage>
        <taxon>Eukaryota</taxon>
        <taxon>Fungi</taxon>
        <taxon>Dikarya</taxon>
        <taxon>Basidiomycota</taxon>
        <taxon>Agaricomycotina</taxon>
        <taxon>Agaricomycetes</taxon>
        <taxon>Agaricomycetidae</taxon>
        <taxon>Agaricales</taxon>
        <taxon>Marasmiineae</taxon>
        <taxon>Mycenaceae</taxon>
        <taxon>Mycena</taxon>
    </lineage>
</organism>